<dbReference type="Proteomes" id="UP000054630">
    <property type="component" value="Unassembled WGS sequence"/>
</dbReference>
<keyword evidence="2" id="KW-1185">Reference proteome</keyword>
<name>A0A0V0RCR8_9BILA</name>
<sequence length="55" mass="6326">MTTRCSLFHVHEEQCVSQTLSNNHSLRELSTIRPTCNLLRHQQFLTVVTEKSGLT</sequence>
<dbReference type="AlphaFoldDB" id="A0A0V0RCR8"/>
<comment type="caution">
    <text evidence="1">The sequence shown here is derived from an EMBL/GenBank/DDBJ whole genome shotgun (WGS) entry which is preliminary data.</text>
</comment>
<accession>A0A0V0RCR8</accession>
<reference evidence="1 2" key="1">
    <citation type="submission" date="2015-01" db="EMBL/GenBank/DDBJ databases">
        <title>Evolution of Trichinella species and genotypes.</title>
        <authorList>
            <person name="Korhonen P.K."/>
            <person name="Edoardo P."/>
            <person name="Giuseppe L.R."/>
            <person name="Gasser R.B."/>
        </authorList>
    </citation>
    <scope>NUCLEOTIDE SEQUENCE [LARGE SCALE GENOMIC DNA]</scope>
    <source>
        <strain evidence="1">ISS37</strain>
    </source>
</reference>
<proteinExistence type="predicted"/>
<protein>
    <submittedName>
        <fullName evidence="1">Uncharacterized protein</fullName>
    </submittedName>
</protein>
<dbReference type="EMBL" id="JYDL01000886">
    <property type="protein sequence ID" value="KRX12058.1"/>
    <property type="molecule type" value="Genomic_DNA"/>
</dbReference>
<organism evidence="1 2">
    <name type="scientific">Trichinella nelsoni</name>
    <dbReference type="NCBI Taxonomy" id="6336"/>
    <lineage>
        <taxon>Eukaryota</taxon>
        <taxon>Metazoa</taxon>
        <taxon>Ecdysozoa</taxon>
        <taxon>Nematoda</taxon>
        <taxon>Enoplea</taxon>
        <taxon>Dorylaimia</taxon>
        <taxon>Trichinellida</taxon>
        <taxon>Trichinellidae</taxon>
        <taxon>Trichinella</taxon>
    </lineage>
</organism>
<evidence type="ECO:0000313" key="1">
    <source>
        <dbReference type="EMBL" id="KRX12058.1"/>
    </source>
</evidence>
<gene>
    <name evidence="1" type="ORF">T07_8715</name>
</gene>
<evidence type="ECO:0000313" key="2">
    <source>
        <dbReference type="Proteomes" id="UP000054630"/>
    </source>
</evidence>